<feature type="binding site" evidence="6">
    <location>
        <position position="134"/>
    </location>
    <ligand>
        <name>Zn(2+)</name>
        <dbReference type="ChEBI" id="CHEBI:29105"/>
    </ligand>
</feature>
<dbReference type="AlphaFoldDB" id="A0A086T5H8"/>
<keyword evidence="5 8" id="KW-0472">Membrane</keyword>
<feature type="transmembrane region" description="Helical" evidence="8">
    <location>
        <begin position="242"/>
        <end position="262"/>
    </location>
</feature>
<feature type="binding site" evidence="6">
    <location>
        <position position="280"/>
    </location>
    <ligand>
        <name>Zn(2+)</name>
        <dbReference type="ChEBI" id="CHEBI:29105"/>
    </ligand>
</feature>
<gene>
    <name evidence="9" type="ORF">ACRE_046050</name>
</gene>
<feature type="region of interest" description="Disordered" evidence="7">
    <location>
        <begin position="1"/>
        <end position="23"/>
    </location>
</feature>
<dbReference type="GO" id="GO:0006882">
    <property type="term" value="P:intracellular zinc ion homeostasis"/>
    <property type="evidence" value="ECO:0007669"/>
    <property type="project" value="TreeGrafter"/>
</dbReference>
<proteinExistence type="inferred from homology"/>
<feature type="transmembrane region" description="Helical" evidence="8">
    <location>
        <begin position="210"/>
        <end position="235"/>
    </location>
</feature>
<evidence type="ECO:0000256" key="1">
    <source>
        <dbReference type="ARBA" id="ARBA00004141"/>
    </source>
</evidence>
<dbReference type="PANTHER" id="PTHR20855">
    <property type="entry name" value="ADIPOR/PROGESTIN RECEPTOR-RELATED"/>
    <property type="match status" value="1"/>
</dbReference>
<evidence type="ECO:0000256" key="3">
    <source>
        <dbReference type="ARBA" id="ARBA00022692"/>
    </source>
</evidence>
<keyword evidence="4 8" id="KW-1133">Transmembrane helix</keyword>
<dbReference type="STRING" id="857340.A0A086T5H8"/>
<evidence type="ECO:0000256" key="7">
    <source>
        <dbReference type="SAM" id="MobiDB-lite"/>
    </source>
</evidence>
<dbReference type="OrthoDB" id="529367at2759"/>
<dbReference type="GO" id="GO:0016020">
    <property type="term" value="C:membrane"/>
    <property type="evidence" value="ECO:0007669"/>
    <property type="project" value="UniProtKB-SubCell"/>
</dbReference>
<evidence type="ECO:0000256" key="2">
    <source>
        <dbReference type="ARBA" id="ARBA00007018"/>
    </source>
</evidence>
<dbReference type="GO" id="GO:0038023">
    <property type="term" value="F:signaling receptor activity"/>
    <property type="evidence" value="ECO:0007669"/>
    <property type="project" value="TreeGrafter"/>
</dbReference>
<dbReference type="EMBL" id="JPKY01000045">
    <property type="protein sequence ID" value="KFH44610.1"/>
    <property type="molecule type" value="Genomic_DNA"/>
</dbReference>
<sequence>MQDGLVDGPGPARLRQRRPSCTTSPSAAKAIEEKLLLLWDDLPSWRRDNAYITSGYRHMKPSYLHSALSLTHLHNESVNIWSHLLGAVTALAASLYLYLLIHPRYDSASTNDVIVFGCFFGGAFLCLGMSATFHALLSHSEHAARWGNKLDYTGIVLLIVGSYVPALYYGFFCRPQLLTFYLGLIFLLGTGCGVVSWVDRFRTPDWRPYRAMMFIGLGLSGVIPVIHGVTIYGYGGLEDRMSITWVIFQGALYIFGAVLYAARWPERSSPGAFDIWGSSHQIFHIFVLLAAATHLYGMTKAFDYHHTIMGSQCLVD</sequence>
<keyword evidence="6" id="KW-0862">Zinc</keyword>
<evidence type="ECO:0000256" key="8">
    <source>
        <dbReference type="SAM" id="Phobius"/>
    </source>
</evidence>
<evidence type="ECO:0000313" key="10">
    <source>
        <dbReference type="Proteomes" id="UP000029964"/>
    </source>
</evidence>
<dbReference type="GO" id="GO:0046872">
    <property type="term" value="F:metal ion binding"/>
    <property type="evidence" value="ECO:0007669"/>
    <property type="project" value="UniProtKB-KW"/>
</dbReference>
<organism evidence="9 10">
    <name type="scientific">Hapsidospora chrysogenum (strain ATCC 11550 / CBS 779.69 / DSM 880 / IAM 14645 / JCM 23072 / IMI 49137)</name>
    <name type="common">Acremonium chrysogenum</name>
    <dbReference type="NCBI Taxonomy" id="857340"/>
    <lineage>
        <taxon>Eukaryota</taxon>
        <taxon>Fungi</taxon>
        <taxon>Dikarya</taxon>
        <taxon>Ascomycota</taxon>
        <taxon>Pezizomycotina</taxon>
        <taxon>Sordariomycetes</taxon>
        <taxon>Hypocreomycetidae</taxon>
        <taxon>Hypocreales</taxon>
        <taxon>Bionectriaceae</taxon>
        <taxon>Hapsidospora</taxon>
    </lineage>
</organism>
<keyword evidence="3 8" id="KW-0812">Transmembrane</keyword>
<comment type="subcellular location">
    <subcellularLocation>
        <location evidence="1">Membrane</location>
        <topology evidence="1">Multi-pass membrane protein</topology>
    </subcellularLocation>
</comment>
<evidence type="ECO:0000256" key="6">
    <source>
        <dbReference type="PIRSR" id="PIRSR604254-1"/>
    </source>
</evidence>
<name>A0A086T5H8_HAPC1</name>
<evidence type="ECO:0000313" key="9">
    <source>
        <dbReference type="EMBL" id="KFH44610.1"/>
    </source>
</evidence>
<feature type="binding site" evidence="6">
    <location>
        <position position="284"/>
    </location>
    <ligand>
        <name>Zn(2+)</name>
        <dbReference type="ChEBI" id="CHEBI:29105"/>
    </ligand>
</feature>
<keyword evidence="9" id="KW-0675">Receptor</keyword>
<accession>A0A086T5H8</accession>
<dbReference type="Proteomes" id="UP000029964">
    <property type="component" value="Unassembled WGS sequence"/>
</dbReference>
<keyword evidence="6" id="KW-0479">Metal-binding</keyword>
<feature type="transmembrane region" description="Helical" evidence="8">
    <location>
        <begin position="178"/>
        <end position="198"/>
    </location>
</feature>
<reference evidence="10" key="1">
    <citation type="journal article" date="2014" name="Genome Announc.">
        <title>Genome sequence and annotation of Acremonium chrysogenum, producer of the beta-lactam antibiotic cephalosporin C.</title>
        <authorList>
            <person name="Terfehr D."/>
            <person name="Dahlmann T.A."/>
            <person name="Specht T."/>
            <person name="Zadra I."/>
            <person name="Kuernsteiner H."/>
            <person name="Kueck U."/>
        </authorList>
    </citation>
    <scope>NUCLEOTIDE SEQUENCE [LARGE SCALE GENOMIC DNA]</scope>
    <source>
        <strain evidence="10">ATCC 11550 / CBS 779.69 / DSM 880 / IAM 14645 / JCM 23072 / IMI 49137</strain>
    </source>
</reference>
<dbReference type="InterPro" id="IPR004254">
    <property type="entry name" value="AdipoR/HlyIII-related"/>
</dbReference>
<comment type="similarity">
    <text evidence="2">Belongs to the ADIPOR family.</text>
</comment>
<dbReference type="PANTHER" id="PTHR20855:SF52">
    <property type="entry name" value="ADIPONECTIN RECEPTOR PROTEIN"/>
    <property type="match status" value="1"/>
</dbReference>
<protein>
    <submittedName>
        <fullName evidence="9">ADIPOR-like receptor-like protein</fullName>
    </submittedName>
</protein>
<dbReference type="Pfam" id="PF03006">
    <property type="entry name" value="HlyIII"/>
    <property type="match status" value="1"/>
</dbReference>
<comment type="caution">
    <text evidence="9">The sequence shown here is derived from an EMBL/GenBank/DDBJ whole genome shotgun (WGS) entry which is preliminary data.</text>
</comment>
<feature type="transmembrane region" description="Helical" evidence="8">
    <location>
        <begin position="113"/>
        <end position="137"/>
    </location>
</feature>
<keyword evidence="10" id="KW-1185">Reference proteome</keyword>
<evidence type="ECO:0000256" key="4">
    <source>
        <dbReference type="ARBA" id="ARBA00022989"/>
    </source>
</evidence>
<feature type="transmembrane region" description="Helical" evidence="8">
    <location>
        <begin position="282"/>
        <end position="299"/>
    </location>
</feature>
<feature type="transmembrane region" description="Helical" evidence="8">
    <location>
        <begin position="80"/>
        <end position="101"/>
    </location>
</feature>
<feature type="transmembrane region" description="Helical" evidence="8">
    <location>
        <begin position="152"/>
        <end position="171"/>
    </location>
</feature>
<dbReference type="HOGENOM" id="CLU_023075_2_0_1"/>
<evidence type="ECO:0000256" key="5">
    <source>
        <dbReference type="ARBA" id="ARBA00023136"/>
    </source>
</evidence>